<reference evidence="3" key="1">
    <citation type="submission" date="2022-09" db="EMBL/GenBank/DDBJ databases">
        <title>Enrichment on poylsaccharides allowed isolation of novel metabolic and taxonomic groups of Haloarchaea.</title>
        <authorList>
            <person name="Sorokin D.Y."/>
            <person name="Elcheninov A.G."/>
            <person name="Khizhniak T.V."/>
            <person name="Kolganova T.V."/>
            <person name="Kublanov I.V."/>
        </authorList>
    </citation>
    <scope>NUCLEOTIDE SEQUENCE</scope>
    <source>
        <strain evidence="3">AArc-xg1-1</strain>
    </source>
</reference>
<dbReference type="EMBL" id="JAOPKA010000003">
    <property type="protein sequence ID" value="MCU4741045.1"/>
    <property type="molecule type" value="Genomic_DNA"/>
</dbReference>
<dbReference type="Pfam" id="PF26482">
    <property type="entry name" value="DUF8155"/>
    <property type="match status" value="1"/>
</dbReference>
<evidence type="ECO:0000259" key="1">
    <source>
        <dbReference type="Pfam" id="PF26482"/>
    </source>
</evidence>
<comment type="caution">
    <text evidence="3">The sequence shown here is derived from an EMBL/GenBank/DDBJ whole genome shotgun (WGS) entry which is preliminary data.</text>
</comment>
<sequence length="328" mass="34269">MPKHARPRVVMMADGKRVDGGPTEDCLGTDHGNGVTLEASILNRYDRFSLYNSPYPAHDEGCAIDLYPSDDGDVAPAPAPVSGTVLETKTVRAPPKPYAPEHDHLLLIECSAPASIAGLVARILHVDPVVEPGETVTIGDPLGTLVHAGFFAPWVDDHLHVGFRRPEQNHHRAVGSLPVELAVDVRPLAWDGCGTVVETGETYAVLDSPAHPNPGEFAGIAADGGGVLDGGLAHYDGGGLLGGGDSADGPMAVALNGERIGTATGRTVAWDDVVVTANGEPITGISLFCARDADFGAKLVCPERSLECGQDVQVRVRTGSEEMESALE</sequence>
<dbReference type="RefSeq" id="WP_338002881.1">
    <property type="nucleotide sequence ID" value="NZ_JAOPKA010000003.1"/>
</dbReference>
<protein>
    <recommendedName>
        <fullName evidence="5">Peptidase family M23</fullName>
    </recommendedName>
</protein>
<dbReference type="Proteomes" id="UP001321018">
    <property type="component" value="Unassembled WGS sequence"/>
</dbReference>
<evidence type="ECO:0000259" key="2">
    <source>
        <dbReference type="Pfam" id="PF26483"/>
    </source>
</evidence>
<proteinExistence type="predicted"/>
<evidence type="ECO:0008006" key="5">
    <source>
        <dbReference type="Google" id="ProtNLM"/>
    </source>
</evidence>
<dbReference type="InterPro" id="IPR058468">
    <property type="entry name" value="DUF8155_N"/>
</dbReference>
<feature type="domain" description="DUF8155" evidence="2">
    <location>
        <begin position="186"/>
        <end position="317"/>
    </location>
</feature>
<dbReference type="Gene3D" id="2.70.70.10">
    <property type="entry name" value="Glucose Permease (Domain IIA)"/>
    <property type="match status" value="1"/>
</dbReference>
<accession>A0AAP2YXB4</accession>
<gene>
    <name evidence="3" type="ORF">OB960_06470</name>
</gene>
<name>A0AAP2YXB4_9EURY</name>
<dbReference type="InterPro" id="IPR058817">
    <property type="entry name" value="DUF8155_C"/>
</dbReference>
<feature type="domain" description="DUF8155" evidence="1">
    <location>
        <begin position="36"/>
        <end position="180"/>
    </location>
</feature>
<dbReference type="AlphaFoldDB" id="A0AAP2YXB4"/>
<evidence type="ECO:0000313" key="4">
    <source>
        <dbReference type="Proteomes" id="UP001321018"/>
    </source>
</evidence>
<dbReference type="InterPro" id="IPR011055">
    <property type="entry name" value="Dup_hybrid_motif"/>
</dbReference>
<dbReference type="Pfam" id="PF26483">
    <property type="entry name" value="DUF8155_C"/>
    <property type="match status" value="1"/>
</dbReference>
<organism evidence="3 4">
    <name type="scientific">Natronoglomus mannanivorans</name>
    <dbReference type="NCBI Taxonomy" id="2979990"/>
    <lineage>
        <taxon>Archaea</taxon>
        <taxon>Methanobacteriati</taxon>
        <taxon>Methanobacteriota</taxon>
        <taxon>Stenosarchaea group</taxon>
        <taxon>Halobacteria</taxon>
        <taxon>Halobacteriales</taxon>
        <taxon>Natrialbaceae</taxon>
        <taxon>Natronoglomus</taxon>
    </lineage>
</organism>
<evidence type="ECO:0000313" key="3">
    <source>
        <dbReference type="EMBL" id="MCU4741045.1"/>
    </source>
</evidence>